<dbReference type="OrthoDB" id="2987506at2759"/>
<feature type="non-terminal residue" evidence="1">
    <location>
        <position position="186"/>
    </location>
</feature>
<evidence type="ECO:0000313" key="2">
    <source>
        <dbReference type="Proteomes" id="UP000807353"/>
    </source>
</evidence>
<dbReference type="AlphaFoldDB" id="A0A9P5XSF9"/>
<comment type="caution">
    <text evidence="1">The sequence shown here is derived from an EMBL/GenBank/DDBJ whole genome shotgun (WGS) entry which is preliminary data.</text>
</comment>
<sequence>MSTTYTLHIDLDDTELATLKSSGYSLCIAKKVNNAYNVVWQGISFLSKNTFEWTEDYAVFGQVDFTSGALVSEATNILPIALGESTELDVNGIFQDAQGSPGGGSIIVNNNYGSINLGVEAKLGGVLAPIYVDQLPAVAGTETLTPIEKVMVWFDRTLTSSTMFTSSVSLSFEIDFTGITTQTASY</sequence>
<dbReference type="Proteomes" id="UP000807353">
    <property type="component" value="Unassembled WGS sequence"/>
</dbReference>
<proteinExistence type="predicted"/>
<accession>A0A9P5XSF9</accession>
<evidence type="ECO:0000313" key="1">
    <source>
        <dbReference type="EMBL" id="KAF9455894.1"/>
    </source>
</evidence>
<name>A0A9P5XSF9_9AGAR</name>
<protein>
    <submittedName>
        <fullName evidence="1">Uncharacterized protein</fullName>
    </submittedName>
</protein>
<gene>
    <name evidence="1" type="ORF">BDZ94DRAFT_1241923</name>
</gene>
<dbReference type="EMBL" id="MU150496">
    <property type="protein sequence ID" value="KAF9455894.1"/>
    <property type="molecule type" value="Genomic_DNA"/>
</dbReference>
<organism evidence="1 2">
    <name type="scientific">Collybia nuda</name>
    <dbReference type="NCBI Taxonomy" id="64659"/>
    <lineage>
        <taxon>Eukaryota</taxon>
        <taxon>Fungi</taxon>
        <taxon>Dikarya</taxon>
        <taxon>Basidiomycota</taxon>
        <taxon>Agaricomycotina</taxon>
        <taxon>Agaricomycetes</taxon>
        <taxon>Agaricomycetidae</taxon>
        <taxon>Agaricales</taxon>
        <taxon>Tricholomatineae</taxon>
        <taxon>Clitocybaceae</taxon>
        <taxon>Collybia</taxon>
    </lineage>
</organism>
<reference evidence="1" key="1">
    <citation type="submission" date="2020-11" db="EMBL/GenBank/DDBJ databases">
        <authorList>
            <consortium name="DOE Joint Genome Institute"/>
            <person name="Ahrendt S."/>
            <person name="Riley R."/>
            <person name="Andreopoulos W."/>
            <person name="Labutti K."/>
            <person name="Pangilinan J."/>
            <person name="Ruiz-Duenas F.J."/>
            <person name="Barrasa J.M."/>
            <person name="Sanchez-Garcia M."/>
            <person name="Camarero S."/>
            <person name="Miyauchi S."/>
            <person name="Serrano A."/>
            <person name="Linde D."/>
            <person name="Babiker R."/>
            <person name="Drula E."/>
            <person name="Ayuso-Fernandez I."/>
            <person name="Pacheco R."/>
            <person name="Padilla G."/>
            <person name="Ferreira P."/>
            <person name="Barriuso J."/>
            <person name="Kellner H."/>
            <person name="Castanera R."/>
            <person name="Alfaro M."/>
            <person name="Ramirez L."/>
            <person name="Pisabarro A.G."/>
            <person name="Kuo A."/>
            <person name="Tritt A."/>
            <person name="Lipzen A."/>
            <person name="He G."/>
            <person name="Yan M."/>
            <person name="Ng V."/>
            <person name="Cullen D."/>
            <person name="Martin F."/>
            <person name="Rosso M.-N."/>
            <person name="Henrissat B."/>
            <person name="Hibbett D."/>
            <person name="Martinez A.T."/>
            <person name="Grigoriev I.V."/>
        </authorList>
    </citation>
    <scope>NUCLEOTIDE SEQUENCE</scope>
    <source>
        <strain evidence="1">CBS 247.69</strain>
    </source>
</reference>
<keyword evidence="2" id="KW-1185">Reference proteome</keyword>